<evidence type="ECO:0000256" key="6">
    <source>
        <dbReference type="ARBA" id="ARBA00022989"/>
    </source>
</evidence>
<feature type="transmembrane region" description="Helical" evidence="8">
    <location>
        <begin position="62"/>
        <end position="89"/>
    </location>
</feature>
<evidence type="ECO:0000256" key="2">
    <source>
        <dbReference type="ARBA" id="ARBA00007069"/>
    </source>
</evidence>
<feature type="transmembrane region" description="Helical" evidence="8">
    <location>
        <begin position="101"/>
        <end position="125"/>
    </location>
</feature>
<keyword evidence="4" id="KW-1003">Cell membrane</keyword>
<evidence type="ECO:0000256" key="5">
    <source>
        <dbReference type="ARBA" id="ARBA00022692"/>
    </source>
</evidence>
<evidence type="ECO:0000259" key="9">
    <source>
        <dbReference type="PROSITE" id="PS50928"/>
    </source>
</evidence>
<evidence type="ECO:0000313" key="10">
    <source>
        <dbReference type="EMBL" id="SQH99747.1"/>
    </source>
</evidence>
<dbReference type="GO" id="GO:0055085">
    <property type="term" value="P:transmembrane transport"/>
    <property type="evidence" value="ECO:0007669"/>
    <property type="project" value="InterPro"/>
</dbReference>
<feature type="transmembrane region" description="Helical" evidence="8">
    <location>
        <begin position="145"/>
        <end position="162"/>
    </location>
</feature>
<feature type="transmembrane region" description="Helical" evidence="8">
    <location>
        <begin position="206"/>
        <end position="229"/>
    </location>
</feature>
<dbReference type="AlphaFoldDB" id="A0A2X4R8W5"/>
<protein>
    <submittedName>
        <fullName evidence="10">Molybdenum ABC transport system</fullName>
    </submittedName>
</protein>
<dbReference type="Gene3D" id="1.10.3720.10">
    <property type="entry name" value="MetI-like"/>
    <property type="match status" value="1"/>
</dbReference>
<dbReference type="CDD" id="cd06261">
    <property type="entry name" value="TM_PBP2"/>
    <property type="match status" value="1"/>
</dbReference>
<evidence type="ECO:0000256" key="3">
    <source>
        <dbReference type="ARBA" id="ARBA00022448"/>
    </source>
</evidence>
<dbReference type="PANTHER" id="PTHR42929">
    <property type="entry name" value="INNER MEMBRANE ABC TRANSPORTER PERMEASE PROTEIN YDCU-RELATED-RELATED"/>
    <property type="match status" value="1"/>
</dbReference>
<organism evidence="10 11">
    <name type="scientific">Corynebacterium minutissimum</name>
    <dbReference type="NCBI Taxonomy" id="38301"/>
    <lineage>
        <taxon>Bacteria</taxon>
        <taxon>Bacillati</taxon>
        <taxon>Actinomycetota</taxon>
        <taxon>Actinomycetes</taxon>
        <taxon>Mycobacteriales</taxon>
        <taxon>Corynebacteriaceae</taxon>
        <taxon>Corynebacterium</taxon>
    </lineage>
</organism>
<evidence type="ECO:0000256" key="4">
    <source>
        <dbReference type="ARBA" id="ARBA00022475"/>
    </source>
</evidence>
<dbReference type="GO" id="GO:0005886">
    <property type="term" value="C:plasma membrane"/>
    <property type="evidence" value="ECO:0007669"/>
    <property type="project" value="UniProtKB-SubCell"/>
</dbReference>
<dbReference type="OrthoDB" id="8404154at2"/>
<feature type="domain" description="ABC transmembrane type-1" evidence="9">
    <location>
        <begin position="66"/>
        <end position="268"/>
    </location>
</feature>
<evidence type="ECO:0000313" key="11">
    <source>
        <dbReference type="Proteomes" id="UP000249264"/>
    </source>
</evidence>
<sequence length="283" mass="29716">MPAQSTSTLSVLRASWLALPLVVVLGLVLVWPLLTLAVQSFTTETSAFTLERYADVLTSRRYLGSLVVTAVLASVSTLLALLICVPAGLYISADKSVLGKLLAIALSIPMSLPGIVIGFFVILLIGNTGVVPMLFEATTGQRHLQLAYTWTGLTLGYLYFQIPRVVLVVRGAADGVRPEVVASARTLGANTTTIYRSVILPALRPAIASASVLAFATAFGAYGTAATLARGQRVMPLEIAAAFTDNFQPGTAATLSLILATITTSVLVAINAWGNKKVVSSRP</sequence>
<keyword evidence="5 8" id="KW-0812">Transmembrane</keyword>
<comment type="similarity">
    <text evidence="2">Belongs to the binding-protein-dependent transport system permease family. CysTW subfamily.</text>
</comment>
<keyword evidence="7 8" id="KW-0472">Membrane</keyword>
<gene>
    <name evidence="10" type="primary">molB_1</name>
    <name evidence="10" type="ORF">NCTC10288_01037</name>
</gene>
<feature type="transmembrane region" description="Helical" evidence="8">
    <location>
        <begin position="16"/>
        <end position="42"/>
    </location>
</feature>
<accession>A0A2X4R8W5</accession>
<dbReference type="InterPro" id="IPR035906">
    <property type="entry name" value="MetI-like_sf"/>
</dbReference>
<evidence type="ECO:0000256" key="8">
    <source>
        <dbReference type="RuleBase" id="RU363032"/>
    </source>
</evidence>
<name>A0A2X4R8W5_9CORY</name>
<keyword evidence="3 8" id="KW-0813">Transport</keyword>
<dbReference type="InterPro" id="IPR000515">
    <property type="entry name" value="MetI-like"/>
</dbReference>
<dbReference type="EMBL" id="LS483460">
    <property type="protein sequence ID" value="SQH99747.1"/>
    <property type="molecule type" value="Genomic_DNA"/>
</dbReference>
<dbReference type="PANTHER" id="PTHR42929:SF1">
    <property type="entry name" value="INNER MEMBRANE ABC TRANSPORTER PERMEASE PROTEIN YDCU-RELATED"/>
    <property type="match status" value="1"/>
</dbReference>
<evidence type="ECO:0000256" key="1">
    <source>
        <dbReference type="ARBA" id="ARBA00004651"/>
    </source>
</evidence>
<keyword evidence="6 8" id="KW-1133">Transmembrane helix</keyword>
<dbReference type="Pfam" id="PF00528">
    <property type="entry name" value="BPD_transp_1"/>
    <property type="match status" value="1"/>
</dbReference>
<proteinExistence type="inferred from homology"/>
<dbReference type="SUPFAM" id="SSF161098">
    <property type="entry name" value="MetI-like"/>
    <property type="match status" value="1"/>
</dbReference>
<dbReference type="PROSITE" id="PS50928">
    <property type="entry name" value="ABC_TM1"/>
    <property type="match status" value="1"/>
</dbReference>
<dbReference type="KEGG" id="cmin:NCTC10288_01037"/>
<comment type="subcellular location">
    <subcellularLocation>
        <location evidence="1 8">Cell membrane</location>
        <topology evidence="1 8">Multi-pass membrane protein</topology>
    </subcellularLocation>
</comment>
<feature type="transmembrane region" description="Helical" evidence="8">
    <location>
        <begin position="249"/>
        <end position="273"/>
    </location>
</feature>
<dbReference type="Proteomes" id="UP000249264">
    <property type="component" value="Chromosome 1"/>
</dbReference>
<evidence type="ECO:0000256" key="7">
    <source>
        <dbReference type="ARBA" id="ARBA00023136"/>
    </source>
</evidence>
<reference evidence="10 11" key="1">
    <citation type="submission" date="2018-06" db="EMBL/GenBank/DDBJ databases">
        <authorList>
            <consortium name="Pathogen Informatics"/>
            <person name="Doyle S."/>
        </authorList>
    </citation>
    <scope>NUCLEOTIDE SEQUENCE [LARGE SCALE GENOMIC DNA]</scope>
    <source>
        <strain evidence="10 11">NCTC10288</strain>
    </source>
</reference>